<dbReference type="CDD" id="cd03196">
    <property type="entry name" value="GST_C_5"/>
    <property type="match status" value="1"/>
</dbReference>
<dbReference type="AlphaFoldDB" id="A0A2T5MKT8"/>
<protein>
    <submittedName>
        <fullName evidence="3">Glutathione S-transferase</fullName>
    </submittedName>
</protein>
<dbReference type="PROSITE" id="PS51354">
    <property type="entry name" value="GLUTAREDOXIN_2"/>
    <property type="match status" value="1"/>
</dbReference>
<feature type="compositionally biased region" description="Basic and acidic residues" evidence="1">
    <location>
        <begin position="243"/>
        <end position="257"/>
    </location>
</feature>
<reference evidence="3 4" key="1">
    <citation type="submission" date="2018-04" db="EMBL/GenBank/DDBJ databases">
        <title>Novel species isolated from glacier.</title>
        <authorList>
            <person name="Liu Q."/>
            <person name="Xin Y.-H."/>
        </authorList>
    </citation>
    <scope>NUCLEOTIDE SEQUENCE [LARGE SCALE GENOMIC DNA]</scope>
    <source>
        <strain evidence="3 4">GT1R17</strain>
    </source>
</reference>
<evidence type="ECO:0000259" key="2">
    <source>
        <dbReference type="PROSITE" id="PS50404"/>
    </source>
</evidence>
<dbReference type="GO" id="GO:0006749">
    <property type="term" value="P:glutathione metabolic process"/>
    <property type="evidence" value="ECO:0007669"/>
    <property type="project" value="TreeGrafter"/>
</dbReference>
<dbReference type="RefSeq" id="WP_107938894.1">
    <property type="nucleotide sequence ID" value="NZ_QANS01000001.1"/>
</dbReference>
<sequence>MNDTTAALPIFYSFRRCPFAMRARMALAYAQAPVEVREIELGEKPAELLAISPKATVPVLQLADGTVIEESLDIMRWALDQYDPEEWQGIHKNLTAELILANDTSFKKNLDRYKYHSETSEHPKEHYRELAVEFLRHLERCLGYNEGRGLVRGTPSFADYAIFPFVRQFAGTDQAWFDAAPFPLLQVWLTTRIRSDRFAQAMKKYPLWKSGEPGTVENWAPIRATGPEGDQLIWTKAKPTKPAKAEPYKTKAKRKDA</sequence>
<evidence type="ECO:0000313" key="4">
    <source>
        <dbReference type="Proteomes" id="UP000244248"/>
    </source>
</evidence>
<evidence type="ECO:0000313" key="3">
    <source>
        <dbReference type="EMBL" id="PTU33185.1"/>
    </source>
</evidence>
<dbReference type="InterPro" id="IPR036249">
    <property type="entry name" value="Thioredoxin-like_sf"/>
</dbReference>
<dbReference type="SUPFAM" id="SSF52833">
    <property type="entry name" value="Thioredoxin-like"/>
    <property type="match status" value="1"/>
</dbReference>
<gene>
    <name evidence="3" type="ORF">CJD38_03535</name>
</gene>
<keyword evidence="4" id="KW-1185">Reference proteome</keyword>
<dbReference type="OrthoDB" id="9813092at2"/>
<feature type="region of interest" description="Disordered" evidence="1">
    <location>
        <begin position="237"/>
        <end position="257"/>
    </location>
</feature>
<dbReference type="Pfam" id="PF13410">
    <property type="entry name" value="GST_C_2"/>
    <property type="match status" value="1"/>
</dbReference>
<feature type="domain" description="GST N-terminal" evidence="2">
    <location>
        <begin position="7"/>
        <end position="86"/>
    </location>
</feature>
<proteinExistence type="predicted"/>
<dbReference type="CDD" id="cd03060">
    <property type="entry name" value="GST_N_Omega_like"/>
    <property type="match status" value="1"/>
</dbReference>
<dbReference type="InterPro" id="IPR050983">
    <property type="entry name" value="GST_Omega/HSP26"/>
</dbReference>
<dbReference type="PANTHER" id="PTHR43968">
    <property type="match status" value="1"/>
</dbReference>
<dbReference type="SUPFAM" id="SSF47616">
    <property type="entry name" value="GST C-terminal domain-like"/>
    <property type="match status" value="1"/>
</dbReference>
<dbReference type="GO" id="GO:0005737">
    <property type="term" value="C:cytoplasm"/>
    <property type="evidence" value="ECO:0007669"/>
    <property type="project" value="TreeGrafter"/>
</dbReference>
<dbReference type="Proteomes" id="UP000244248">
    <property type="component" value="Unassembled WGS sequence"/>
</dbReference>
<dbReference type="PROSITE" id="PS50404">
    <property type="entry name" value="GST_NTER"/>
    <property type="match status" value="1"/>
</dbReference>
<dbReference type="InterPro" id="IPR004045">
    <property type="entry name" value="Glutathione_S-Trfase_N"/>
</dbReference>
<dbReference type="InterPro" id="IPR036282">
    <property type="entry name" value="Glutathione-S-Trfase_C_sf"/>
</dbReference>
<dbReference type="GO" id="GO:0045174">
    <property type="term" value="F:glutathione dehydrogenase (ascorbate) activity"/>
    <property type="evidence" value="ECO:0007669"/>
    <property type="project" value="TreeGrafter"/>
</dbReference>
<dbReference type="PANTHER" id="PTHR43968:SF6">
    <property type="entry name" value="GLUTATHIONE S-TRANSFERASE OMEGA"/>
    <property type="match status" value="1"/>
</dbReference>
<keyword evidence="3" id="KW-0808">Transferase</keyword>
<evidence type="ECO:0000256" key="1">
    <source>
        <dbReference type="SAM" id="MobiDB-lite"/>
    </source>
</evidence>
<comment type="caution">
    <text evidence="3">The sequence shown here is derived from an EMBL/GenBank/DDBJ whole genome shotgun (WGS) entry which is preliminary data.</text>
</comment>
<dbReference type="SFLD" id="SFLDS00019">
    <property type="entry name" value="Glutathione_Transferase_(cytos"/>
    <property type="match status" value="1"/>
</dbReference>
<dbReference type="GO" id="GO:0004364">
    <property type="term" value="F:glutathione transferase activity"/>
    <property type="evidence" value="ECO:0007669"/>
    <property type="project" value="TreeGrafter"/>
</dbReference>
<dbReference type="Gene3D" id="3.40.30.10">
    <property type="entry name" value="Glutaredoxin"/>
    <property type="match status" value="1"/>
</dbReference>
<accession>A0A2T5MKT8</accession>
<dbReference type="Pfam" id="PF13417">
    <property type="entry name" value="GST_N_3"/>
    <property type="match status" value="1"/>
</dbReference>
<name>A0A2T5MKT8_9GAMM</name>
<dbReference type="EMBL" id="QANS01000001">
    <property type="protein sequence ID" value="PTU33185.1"/>
    <property type="molecule type" value="Genomic_DNA"/>
</dbReference>
<organism evidence="3 4">
    <name type="scientific">Stenotrophobium rhamnosiphilum</name>
    <dbReference type="NCBI Taxonomy" id="2029166"/>
    <lineage>
        <taxon>Bacteria</taxon>
        <taxon>Pseudomonadati</taxon>
        <taxon>Pseudomonadota</taxon>
        <taxon>Gammaproteobacteria</taxon>
        <taxon>Nevskiales</taxon>
        <taxon>Nevskiaceae</taxon>
        <taxon>Stenotrophobium</taxon>
    </lineage>
</organism>
<dbReference type="InterPro" id="IPR040079">
    <property type="entry name" value="Glutathione_S-Trfase"/>
</dbReference>
<dbReference type="Gene3D" id="1.20.1050.10">
    <property type="match status" value="1"/>
</dbReference>